<keyword evidence="7" id="KW-0378">Hydrolase</keyword>
<evidence type="ECO:0000256" key="10">
    <source>
        <dbReference type="ARBA" id="ARBA00070242"/>
    </source>
</evidence>
<feature type="signal peptide" evidence="12">
    <location>
        <begin position="1"/>
        <end position="17"/>
    </location>
</feature>
<protein>
    <recommendedName>
        <fullName evidence="10">Retinoid-inducible serine carboxypeptidase</fullName>
    </recommendedName>
    <alternativeName>
        <fullName evidence="11">Serine carboxypeptidase 1</fullName>
    </alternativeName>
</protein>
<evidence type="ECO:0000256" key="7">
    <source>
        <dbReference type="ARBA" id="ARBA00022801"/>
    </source>
</evidence>
<evidence type="ECO:0000256" key="2">
    <source>
        <dbReference type="ARBA" id="ARBA00009431"/>
    </source>
</evidence>
<dbReference type="EMBL" id="OV651821">
    <property type="protein sequence ID" value="CAH1115719.1"/>
    <property type="molecule type" value="Genomic_DNA"/>
</dbReference>
<dbReference type="Proteomes" id="UP001153636">
    <property type="component" value="Chromosome 9"/>
</dbReference>
<keyword evidence="8" id="KW-0325">Glycoprotein</keyword>
<evidence type="ECO:0000313" key="13">
    <source>
        <dbReference type="EMBL" id="CAH1115719.1"/>
    </source>
</evidence>
<dbReference type="PANTHER" id="PTHR11802">
    <property type="entry name" value="SERINE PROTEASE FAMILY S10 SERINE CARBOXYPEPTIDASE"/>
    <property type="match status" value="1"/>
</dbReference>
<keyword evidence="3" id="KW-0964">Secreted</keyword>
<evidence type="ECO:0000256" key="11">
    <source>
        <dbReference type="ARBA" id="ARBA00077736"/>
    </source>
</evidence>
<keyword evidence="14" id="KW-1185">Reference proteome</keyword>
<dbReference type="SUPFAM" id="SSF53474">
    <property type="entry name" value="alpha/beta-Hydrolases"/>
    <property type="match status" value="1"/>
</dbReference>
<evidence type="ECO:0000313" key="14">
    <source>
        <dbReference type="Proteomes" id="UP001153636"/>
    </source>
</evidence>
<comment type="function">
    <text evidence="9">May be involved in vascular wall and kidney homeostasis.</text>
</comment>
<keyword evidence="5" id="KW-0645">Protease</keyword>
<dbReference type="InterPro" id="IPR001563">
    <property type="entry name" value="Peptidase_S10"/>
</dbReference>
<evidence type="ECO:0000256" key="1">
    <source>
        <dbReference type="ARBA" id="ARBA00004613"/>
    </source>
</evidence>
<proteinExistence type="inferred from homology"/>
<dbReference type="PANTHER" id="PTHR11802:SF3">
    <property type="entry name" value="RETINOID-INDUCIBLE SERINE CARBOXYPEPTIDASE"/>
    <property type="match status" value="1"/>
</dbReference>
<sequence length="428" mass="48344">MWCCLYFSIIFFQVALAKHGFGTTDQDWGFVTVREKAHMFWWLHYTTAKVDKYTDKPLIIWLQGGPGASSTGYGNFAELGPLDLSLEPRNSTWVQWANVLFVDNPVGVGFGYVDSNDAYAQNNTQIGEDFLVFLKQFYKSVPEFKKVPLYIFCESYGGKMTAEIALVIDKAIKNGDIQANLKGVGLGDSWISPVDSVLTYAPYLLSLGQIDQQGYNLIMEIANKVKTAVDQNDMETAENLWESIELNIEILTHADFYNVLTMASSDLSFTPKKFGPIRSYNLKEELDLDIIMNTKVAPALNISQEWVDQNNYVFSWLANDFMNPVTKVVEKLLNETDLTVAVYNGQLDLIVSTLGTLNWVKNLNFNGKDKWDATSNVGFAIDGYYQGYVKKHGNFALYLVDRAGHMVPKDNPSAMYYILKDVTKNFKV</sequence>
<dbReference type="GO" id="GO:0006508">
    <property type="term" value="P:proteolysis"/>
    <property type="evidence" value="ECO:0007669"/>
    <property type="project" value="UniProtKB-KW"/>
</dbReference>
<dbReference type="FunFam" id="3.40.50.1820:FF:000075">
    <property type="entry name" value="Carboxypeptidase"/>
    <property type="match status" value="1"/>
</dbReference>
<evidence type="ECO:0000256" key="4">
    <source>
        <dbReference type="ARBA" id="ARBA00022645"/>
    </source>
</evidence>
<dbReference type="Pfam" id="PF00450">
    <property type="entry name" value="Peptidase_S10"/>
    <property type="match status" value="1"/>
</dbReference>
<reference evidence="13" key="1">
    <citation type="submission" date="2022-01" db="EMBL/GenBank/DDBJ databases">
        <authorList>
            <person name="King R."/>
        </authorList>
    </citation>
    <scope>NUCLEOTIDE SEQUENCE</scope>
</reference>
<evidence type="ECO:0000256" key="12">
    <source>
        <dbReference type="SAM" id="SignalP"/>
    </source>
</evidence>
<keyword evidence="6 12" id="KW-0732">Signal</keyword>
<gene>
    <name evidence="13" type="ORF">PSYICH_LOCUS15279</name>
</gene>
<evidence type="ECO:0000256" key="8">
    <source>
        <dbReference type="ARBA" id="ARBA00023180"/>
    </source>
</evidence>
<accession>A0A9P0DBZ4</accession>
<dbReference type="AlphaFoldDB" id="A0A9P0DBZ4"/>
<feature type="chain" id="PRO_5040353126" description="Retinoid-inducible serine carboxypeptidase" evidence="12">
    <location>
        <begin position="18"/>
        <end position="428"/>
    </location>
</feature>
<dbReference type="PRINTS" id="PR00724">
    <property type="entry name" value="CRBOXYPTASEC"/>
</dbReference>
<comment type="subcellular location">
    <subcellularLocation>
        <location evidence="1">Secreted</location>
    </subcellularLocation>
</comment>
<keyword evidence="4" id="KW-0121">Carboxypeptidase</keyword>
<dbReference type="OrthoDB" id="443318at2759"/>
<comment type="similarity">
    <text evidence="2">Belongs to the peptidase S10 family.</text>
</comment>
<dbReference type="InterPro" id="IPR029058">
    <property type="entry name" value="AB_hydrolase_fold"/>
</dbReference>
<evidence type="ECO:0000256" key="9">
    <source>
        <dbReference type="ARBA" id="ARBA00055847"/>
    </source>
</evidence>
<evidence type="ECO:0000256" key="6">
    <source>
        <dbReference type="ARBA" id="ARBA00022729"/>
    </source>
</evidence>
<evidence type="ECO:0000256" key="5">
    <source>
        <dbReference type="ARBA" id="ARBA00022670"/>
    </source>
</evidence>
<dbReference type="GO" id="GO:0004185">
    <property type="term" value="F:serine-type carboxypeptidase activity"/>
    <property type="evidence" value="ECO:0007669"/>
    <property type="project" value="InterPro"/>
</dbReference>
<dbReference type="GO" id="GO:0005576">
    <property type="term" value="C:extracellular region"/>
    <property type="evidence" value="ECO:0007669"/>
    <property type="project" value="UniProtKB-SubCell"/>
</dbReference>
<dbReference type="Gene3D" id="3.40.50.1820">
    <property type="entry name" value="alpha/beta hydrolase"/>
    <property type="match status" value="1"/>
</dbReference>
<organism evidence="13 14">
    <name type="scientific">Psylliodes chrysocephalus</name>
    <dbReference type="NCBI Taxonomy" id="3402493"/>
    <lineage>
        <taxon>Eukaryota</taxon>
        <taxon>Metazoa</taxon>
        <taxon>Ecdysozoa</taxon>
        <taxon>Arthropoda</taxon>
        <taxon>Hexapoda</taxon>
        <taxon>Insecta</taxon>
        <taxon>Pterygota</taxon>
        <taxon>Neoptera</taxon>
        <taxon>Endopterygota</taxon>
        <taxon>Coleoptera</taxon>
        <taxon>Polyphaga</taxon>
        <taxon>Cucujiformia</taxon>
        <taxon>Chrysomeloidea</taxon>
        <taxon>Chrysomelidae</taxon>
        <taxon>Galerucinae</taxon>
        <taxon>Alticini</taxon>
        <taxon>Psylliodes</taxon>
    </lineage>
</organism>
<name>A0A9P0DBZ4_9CUCU</name>
<evidence type="ECO:0000256" key="3">
    <source>
        <dbReference type="ARBA" id="ARBA00022525"/>
    </source>
</evidence>